<feature type="signal peptide" evidence="1">
    <location>
        <begin position="1"/>
        <end position="21"/>
    </location>
</feature>
<sequence length="310" mass="34858">MRPGFHVVVVFCLISLSTWLAAHPFEVVKGTGVALTFDSKTQSYETKLRIKDQGNEVRVSWATLEKPITFSYFKDSRMISQVGVISANELAGTKIVGGVKYEGFYFENEMKIEDRHLKKLLVFIGKSSNACLISYNGAKIINRKVIFEHSAESRFDCNGKDGVPNPKTKTRAKQKISLSSLLPKAGEVKIRNRTTLAIFLRNRIDRFQGCMANETGVYRGGTVILEGNEIFELLVSRGKPPVIKKFRHTIPGSFFHSCLRKKLEELDYSSLLVERESLSDMAHFVLKCDSDHDASSDLHTRSCKLEVGDI</sequence>
<name>A0A1Y6CKR2_9BACT</name>
<evidence type="ECO:0000313" key="3">
    <source>
        <dbReference type="Proteomes" id="UP000192907"/>
    </source>
</evidence>
<gene>
    <name evidence="2" type="ORF">SAMN06296036_118108</name>
</gene>
<reference evidence="3" key="1">
    <citation type="submission" date="2017-04" db="EMBL/GenBank/DDBJ databases">
        <authorList>
            <person name="Varghese N."/>
            <person name="Submissions S."/>
        </authorList>
    </citation>
    <scope>NUCLEOTIDE SEQUENCE [LARGE SCALE GENOMIC DNA]</scope>
    <source>
        <strain evidence="3">RKEM611</strain>
    </source>
</reference>
<protein>
    <submittedName>
        <fullName evidence="2">Uncharacterized protein</fullName>
    </submittedName>
</protein>
<proteinExistence type="predicted"/>
<dbReference type="Proteomes" id="UP000192907">
    <property type="component" value="Unassembled WGS sequence"/>
</dbReference>
<keyword evidence="1" id="KW-0732">Signal</keyword>
<dbReference type="AlphaFoldDB" id="A0A1Y6CKR2"/>
<organism evidence="2 3">
    <name type="scientific">Pseudobacteriovorax antillogorgiicola</name>
    <dbReference type="NCBI Taxonomy" id="1513793"/>
    <lineage>
        <taxon>Bacteria</taxon>
        <taxon>Pseudomonadati</taxon>
        <taxon>Bdellovibrionota</taxon>
        <taxon>Oligoflexia</taxon>
        <taxon>Oligoflexales</taxon>
        <taxon>Pseudobacteriovoracaceae</taxon>
        <taxon>Pseudobacteriovorax</taxon>
    </lineage>
</organism>
<keyword evidence="3" id="KW-1185">Reference proteome</keyword>
<accession>A0A1Y6CKR2</accession>
<dbReference type="RefSeq" id="WP_132322278.1">
    <property type="nucleotide sequence ID" value="NZ_FWZT01000018.1"/>
</dbReference>
<dbReference type="EMBL" id="FWZT01000018">
    <property type="protein sequence ID" value="SMF57215.1"/>
    <property type="molecule type" value="Genomic_DNA"/>
</dbReference>
<feature type="chain" id="PRO_5012079805" evidence="1">
    <location>
        <begin position="22"/>
        <end position="310"/>
    </location>
</feature>
<evidence type="ECO:0000313" key="2">
    <source>
        <dbReference type="EMBL" id="SMF57215.1"/>
    </source>
</evidence>
<evidence type="ECO:0000256" key="1">
    <source>
        <dbReference type="SAM" id="SignalP"/>
    </source>
</evidence>